<keyword evidence="4" id="KW-0973">c-di-GMP</keyword>
<keyword evidence="14" id="KW-1185">Reference proteome</keyword>
<evidence type="ECO:0000256" key="1">
    <source>
        <dbReference type="ARBA" id="ARBA00004651"/>
    </source>
</evidence>
<dbReference type="InterPro" id="IPR001633">
    <property type="entry name" value="EAL_dom"/>
</dbReference>
<evidence type="ECO:0000256" key="11">
    <source>
        <dbReference type="SAM" id="Phobius"/>
    </source>
</evidence>
<dbReference type="InterPro" id="IPR035919">
    <property type="entry name" value="EAL_sf"/>
</dbReference>
<keyword evidence="5 11" id="KW-0812">Transmembrane</keyword>
<dbReference type="SMART" id="SM00052">
    <property type="entry name" value="EAL"/>
    <property type="match status" value="1"/>
</dbReference>
<evidence type="ECO:0000256" key="4">
    <source>
        <dbReference type="ARBA" id="ARBA00022636"/>
    </source>
</evidence>
<evidence type="ECO:0000256" key="6">
    <source>
        <dbReference type="ARBA" id="ARBA00022801"/>
    </source>
</evidence>
<evidence type="ECO:0000259" key="12">
    <source>
        <dbReference type="PROSITE" id="PS50883"/>
    </source>
</evidence>
<evidence type="ECO:0000313" key="14">
    <source>
        <dbReference type="Proteomes" id="UP001596457"/>
    </source>
</evidence>
<dbReference type="Gene3D" id="3.20.20.450">
    <property type="entry name" value="EAL domain"/>
    <property type="match status" value="1"/>
</dbReference>
<dbReference type="Pfam" id="PF00563">
    <property type="entry name" value="EAL"/>
    <property type="match status" value="1"/>
</dbReference>
<dbReference type="Proteomes" id="UP001596457">
    <property type="component" value="Unassembled WGS sequence"/>
</dbReference>
<dbReference type="EC" id="3.1.4.52" evidence="2"/>
<feature type="compositionally biased region" description="Basic and acidic residues" evidence="10">
    <location>
        <begin position="521"/>
        <end position="538"/>
    </location>
</feature>
<keyword evidence="3" id="KW-1003">Cell membrane</keyword>
<evidence type="ECO:0000313" key="13">
    <source>
        <dbReference type="EMBL" id="MFC7462290.1"/>
    </source>
</evidence>
<comment type="catalytic activity">
    <reaction evidence="9">
        <text>3',3'-c-di-GMP + H2O = 5'-phosphoguanylyl(3'-&gt;5')guanosine + H(+)</text>
        <dbReference type="Rhea" id="RHEA:24902"/>
        <dbReference type="ChEBI" id="CHEBI:15377"/>
        <dbReference type="ChEBI" id="CHEBI:15378"/>
        <dbReference type="ChEBI" id="CHEBI:58754"/>
        <dbReference type="ChEBI" id="CHEBI:58805"/>
        <dbReference type="EC" id="3.1.4.52"/>
    </reaction>
</comment>
<evidence type="ECO:0000256" key="10">
    <source>
        <dbReference type="SAM" id="MobiDB-lite"/>
    </source>
</evidence>
<dbReference type="InterPro" id="IPR050706">
    <property type="entry name" value="Cyclic-di-GMP_PDE-like"/>
</dbReference>
<comment type="subcellular location">
    <subcellularLocation>
        <location evidence="1">Cell membrane</location>
        <topology evidence="1">Multi-pass membrane protein</topology>
    </subcellularLocation>
</comment>
<dbReference type="PANTHER" id="PTHR33121">
    <property type="entry name" value="CYCLIC DI-GMP PHOSPHODIESTERASE PDEF"/>
    <property type="match status" value="1"/>
</dbReference>
<dbReference type="CDD" id="cd01948">
    <property type="entry name" value="EAL"/>
    <property type="match status" value="1"/>
</dbReference>
<evidence type="ECO:0000256" key="5">
    <source>
        <dbReference type="ARBA" id="ARBA00022692"/>
    </source>
</evidence>
<dbReference type="EMBL" id="JBHTBZ010000062">
    <property type="protein sequence ID" value="MFC7462290.1"/>
    <property type="molecule type" value="Genomic_DNA"/>
</dbReference>
<dbReference type="PANTHER" id="PTHR33121:SF79">
    <property type="entry name" value="CYCLIC DI-GMP PHOSPHODIESTERASE PDED-RELATED"/>
    <property type="match status" value="1"/>
</dbReference>
<reference evidence="14" key="1">
    <citation type="journal article" date="2019" name="Int. J. Syst. Evol. Microbiol.">
        <title>The Global Catalogue of Microorganisms (GCM) 10K type strain sequencing project: providing services to taxonomists for standard genome sequencing and annotation.</title>
        <authorList>
            <consortium name="The Broad Institute Genomics Platform"/>
            <consortium name="The Broad Institute Genome Sequencing Center for Infectious Disease"/>
            <person name="Wu L."/>
            <person name="Ma J."/>
        </authorList>
    </citation>
    <scope>NUCLEOTIDE SEQUENCE [LARGE SCALE GENOMIC DNA]</scope>
    <source>
        <strain evidence="14">CCUG 53903</strain>
    </source>
</reference>
<comment type="caution">
    <text evidence="13">The sequence shown here is derived from an EMBL/GenBank/DDBJ whole genome shotgun (WGS) entry which is preliminary data.</text>
</comment>
<feature type="transmembrane region" description="Helical" evidence="11">
    <location>
        <begin position="243"/>
        <end position="265"/>
    </location>
</feature>
<dbReference type="SUPFAM" id="SSF141868">
    <property type="entry name" value="EAL domain-like"/>
    <property type="match status" value="1"/>
</dbReference>
<proteinExistence type="predicted"/>
<protein>
    <recommendedName>
        <fullName evidence="2">cyclic-guanylate-specific phosphodiesterase</fullName>
        <ecNumber evidence="2">3.1.4.52</ecNumber>
    </recommendedName>
</protein>
<name>A0ABW2SGM6_9BURK</name>
<feature type="region of interest" description="Disordered" evidence="10">
    <location>
        <begin position="514"/>
        <end position="538"/>
    </location>
</feature>
<dbReference type="PROSITE" id="PS50883">
    <property type="entry name" value="EAL"/>
    <property type="match status" value="1"/>
</dbReference>
<evidence type="ECO:0000256" key="9">
    <source>
        <dbReference type="ARBA" id="ARBA00034290"/>
    </source>
</evidence>
<keyword evidence="8 11" id="KW-0472">Membrane</keyword>
<dbReference type="InterPro" id="IPR024744">
    <property type="entry name" value="CSS-motif_dom"/>
</dbReference>
<evidence type="ECO:0000256" key="7">
    <source>
        <dbReference type="ARBA" id="ARBA00022989"/>
    </source>
</evidence>
<dbReference type="RefSeq" id="WP_382203082.1">
    <property type="nucleotide sequence ID" value="NZ_JBHTBZ010000062.1"/>
</dbReference>
<evidence type="ECO:0000256" key="2">
    <source>
        <dbReference type="ARBA" id="ARBA00012282"/>
    </source>
</evidence>
<sequence length="538" mass="58627">MKFLFSRYALMVAISFGMLVPVAISAWLAGVHGQMRVKELAMERSELQIQRSTKISAQIASALQQLGSLTSAGPCSAVSIRKMRDLVMGMNLLLDVGHVSDNALMCSSFGSEPLEVGEPSYHSPSGHLIRINASHPGVEGVPITMTTDAWTGFTTLVHPDTMLDFTSHKIGETHGLVGLNSGVPIAVAGVFDDRWLPHIRSASQGVVSVDGAVLAWKHSDQYDYSAFASVSAYGVEGMVRQTLLVLVPVGLIAGGLISVAVLLFLRNQSSMPSLLKAGLRKNEFFVVYQPIVELKTGAWVGAEALVRWRRDNGEMIGPDTFIPIAEDSGQICEITMRVLELIERDAAQLFYGHKGFFLSINFSAQDFANPLVIEKLDSMVKHLRIAPDRIHVEATERVFMDLETTRRNVARMREIGVKVSIDDFGTGYSSLSHLASVELDALKIDRVFVQTVGTNSVTSSVIGHIIAMAQGLKLKIIAEGVETEEQAAYLRQQGVELVQGWLYSKPIDAVTLRAGASSGMDRNRDEVPESTKEKDSSQ</sequence>
<evidence type="ECO:0000256" key="8">
    <source>
        <dbReference type="ARBA" id="ARBA00023136"/>
    </source>
</evidence>
<accession>A0ABW2SGM6</accession>
<feature type="domain" description="EAL" evidence="12">
    <location>
        <begin position="268"/>
        <end position="520"/>
    </location>
</feature>
<keyword evidence="6" id="KW-0378">Hydrolase</keyword>
<gene>
    <name evidence="13" type="ORF">ACFQU0_17830</name>
</gene>
<organism evidence="13 14">
    <name type="scientific">Hydrogenophaga defluvii</name>
    <dbReference type="NCBI Taxonomy" id="249410"/>
    <lineage>
        <taxon>Bacteria</taxon>
        <taxon>Pseudomonadati</taxon>
        <taxon>Pseudomonadota</taxon>
        <taxon>Betaproteobacteria</taxon>
        <taxon>Burkholderiales</taxon>
        <taxon>Comamonadaceae</taxon>
        <taxon>Hydrogenophaga</taxon>
    </lineage>
</organism>
<dbReference type="Pfam" id="PF12792">
    <property type="entry name" value="CSS-motif"/>
    <property type="match status" value="1"/>
</dbReference>
<keyword evidence="7 11" id="KW-1133">Transmembrane helix</keyword>
<evidence type="ECO:0000256" key="3">
    <source>
        <dbReference type="ARBA" id="ARBA00022475"/>
    </source>
</evidence>